<gene>
    <name evidence="1" type="ORF">SO802_017486</name>
</gene>
<organism evidence="1 2">
    <name type="scientific">Lithocarpus litseifolius</name>
    <dbReference type="NCBI Taxonomy" id="425828"/>
    <lineage>
        <taxon>Eukaryota</taxon>
        <taxon>Viridiplantae</taxon>
        <taxon>Streptophyta</taxon>
        <taxon>Embryophyta</taxon>
        <taxon>Tracheophyta</taxon>
        <taxon>Spermatophyta</taxon>
        <taxon>Magnoliopsida</taxon>
        <taxon>eudicotyledons</taxon>
        <taxon>Gunneridae</taxon>
        <taxon>Pentapetalae</taxon>
        <taxon>rosids</taxon>
        <taxon>fabids</taxon>
        <taxon>Fagales</taxon>
        <taxon>Fagaceae</taxon>
        <taxon>Lithocarpus</taxon>
    </lineage>
</organism>
<accession>A0AAW2CII2</accession>
<name>A0AAW2CII2_9ROSI</name>
<sequence length="108" mass="12362">MVIDDLDATDMGLDPWAGCKGYVECEWVLELNKCQVLFVCGHGRYKYLRDRVLPQVHHIYPLEVIPIHPCPSIRLANLLTEEEVANARVGRTNLGILEDYLEFTKAHL</sequence>
<dbReference type="Proteomes" id="UP001459277">
    <property type="component" value="Unassembled WGS sequence"/>
</dbReference>
<reference evidence="1 2" key="1">
    <citation type="submission" date="2024-01" db="EMBL/GenBank/DDBJ databases">
        <title>A telomere-to-telomere, gap-free genome of sweet tea (Lithocarpus litseifolius).</title>
        <authorList>
            <person name="Zhou J."/>
        </authorList>
    </citation>
    <scope>NUCLEOTIDE SEQUENCE [LARGE SCALE GENOMIC DNA]</scope>
    <source>
        <strain evidence="1">Zhou-2022a</strain>
        <tissue evidence="1">Leaf</tissue>
    </source>
</reference>
<keyword evidence="2" id="KW-1185">Reference proteome</keyword>
<protein>
    <submittedName>
        <fullName evidence="1">Uncharacterized protein</fullName>
    </submittedName>
</protein>
<dbReference type="AlphaFoldDB" id="A0AAW2CII2"/>
<dbReference type="EMBL" id="JAZDWU010000006">
    <property type="protein sequence ID" value="KAK9997883.1"/>
    <property type="molecule type" value="Genomic_DNA"/>
</dbReference>
<proteinExistence type="predicted"/>
<evidence type="ECO:0000313" key="1">
    <source>
        <dbReference type="EMBL" id="KAK9997883.1"/>
    </source>
</evidence>
<comment type="caution">
    <text evidence="1">The sequence shown here is derived from an EMBL/GenBank/DDBJ whole genome shotgun (WGS) entry which is preliminary data.</text>
</comment>
<evidence type="ECO:0000313" key="2">
    <source>
        <dbReference type="Proteomes" id="UP001459277"/>
    </source>
</evidence>